<dbReference type="AlphaFoldDB" id="A0A0A9DNL2"/>
<accession>A0A0A9DNL2</accession>
<sequence>MDLYCPPMRAGPMLLAGFIDAPEMGLPETTRDAQPRVIISLGSFFFLSLVSEVKQKI</sequence>
<evidence type="ECO:0000313" key="1">
    <source>
        <dbReference type="EMBL" id="JAD85367.1"/>
    </source>
</evidence>
<proteinExistence type="predicted"/>
<reference evidence="1" key="1">
    <citation type="submission" date="2014-09" db="EMBL/GenBank/DDBJ databases">
        <authorList>
            <person name="Magalhaes I.L.F."/>
            <person name="Oliveira U."/>
            <person name="Santos F.R."/>
            <person name="Vidigal T.H.D.A."/>
            <person name="Brescovit A.D."/>
            <person name="Santos A.J."/>
        </authorList>
    </citation>
    <scope>NUCLEOTIDE SEQUENCE</scope>
    <source>
        <tissue evidence="1">Shoot tissue taken approximately 20 cm above the soil surface</tissue>
    </source>
</reference>
<name>A0A0A9DNL2_ARUDO</name>
<reference evidence="1" key="2">
    <citation type="journal article" date="2015" name="Data Brief">
        <title>Shoot transcriptome of the giant reed, Arundo donax.</title>
        <authorList>
            <person name="Barrero R.A."/>
            <person name="Guerrero F.D."/>
            <person name="Moolhuijzen P."/>
            <person name="Goolsby J.A."/>
            <person name="Tidwell J."/>
            <person name="Bellgard S.E."/>
            <person name="Bellgard M.I."/>
        </authorList>
    </citation>
    <scope>NUCLEOTIDE SEQUENCE</scope>
    <source>
        <tissue evidence="1">Shoot tissue taken approximately 20 cm above the soil surface</tissue>
    </source>
</reference>
<dbReference type="EMBL" id="GBRH01212528">
    <property type="protein sequence ID" value="JAD85367.1"/>
    <property type="molecule type" value="Transcribed_RNA"/>
</dbReference>
<protein>
    <submittedName>
        <fullName evidence="1">Uncharacterized protein</fullName>
    </submittedName>
</protein>
<organism evidence="1">
    <name type="scientific">Arundo donax</name>
    <name type="common">Giant reed</name>
    <name type="synonym">Donax arundinaceus</name>
    <dbReference type="NCBI Taxonomy" id="35708"/>
    <lineage>
        <taxon>Eukaryota</taxon>
        <taxon>Viridiplantae</taxon>
        <taxon>Streptophyta</taxon>
        <taxon>Embryophyta</taxon>
        <taxon>Tracheophyta</taxon>
        <taxon>Spermatophyta</taxon>
        <taxon>Magnoliopsida</taxon>
        <taxon>Liliopsida</taxon>
        <taxon>Poales</taxon>
        <taxon>Poaceae</taxon>
        <taxon>PACMAD clade</taxon>
        <taxon>Arundinoideae</taxon>
        <taxon>Arundineae</taxon>
        <taxon>Arundo</taxon>
    </lineage>
</organism>